<dbReference type="Proteomes" id="UP000292082">
    <property type="component" value="Unassembled WGS sequence"/>
</dbReference>
<keyword evidence="2" id="KW-1185">Reference proteome</keyword>
<feature type="non-terminal residue" evidence="1">
    <location>
        <position position="1"/>
    </location>
</feature>
<proteinExistence type="predicted"/>
<dbReference type="EMBL" id="ML145336">
    <property type="protein sequence ID" value="TBU51353.1"/>
    <property type="molecule type" value="Genomic_DNA"/>
</dbReference>
<evidence type="ECO:0000313" key="2">
    <source>
        <dbReference type="Proteomes" id="UP000292082"/>
    </source>
</evidence>
<protein>
    <submittedName>
        <fullName evidence="1">Uncharacterized protein</fullName>
    </submittedName>
</protein>
<feature type="non-terminal residue" evidence="1">
    <location>
        <position position="58"/>
    </location>
</feature>
<dbReference type="AlphaFoldDB" id="A0A4V2K684"/>
<name>A0A4V2K684_9APHY</name>
<gene>
    <name evidence="1" type="ORF">BD310DRAFT_793192</name>
</gene>
<evidence type="ECO:0000313" key="1">
    <source>
        <dbReference type="EMBL" id="TBU51353.1"/>
    </source>
</evidence>
<accession>A0A4V2K684</accession>
<organism evidence="1 2">
    <name type="scientific">Dichomitus squalens</name>
    <dbReference type="NCBI Taxonomy" id="114155"/>
    <lineage>
        <taxon>Eukaryota</taxon>
        <taxon>Fungi</taxon>
        <taxon>Dikarya</taxon>
        <taxon>Basidiomycota</taxon>
        <taxon>Agaricomycotina</taxon>
        <taxon>Agaricomycetes</taxon>
        <taxon>Polyporales</taxon>
        <taxon>Polyporaceae</taxon>
        <taxon>Dichomitus</taxon>
    </lineage>
</organism>
<reference evidence="1 2" key="1">
    <citation type="submission" date="2019-01" db="EMBL/GenBank/DDBJ databases">
        <title>Draft genome sequences of three monokaryotic isolates of the white-rot basidiomycete fungus Dichomitus squalens.</title>
        <authorList>
            <consortium name="DOE Joint Genome Institute"/>
            <person name="Lopez S.C."/>
            <person name="Andreopoulos B."/>
            <person name="Pangilinan J."/>
            <person name="Lipzen A."/>
            <person name="Riley R."/>
            <person name="Ahrendt S."/>
            <person name="Ng V."/>
            <person name="Barry K."/>
            <person name="Daum C."/>
            <person name="Grigoriev I.V."/>
            <person name="Hilden K.S."/>
            <person name="Makela M.R."/>
            <person name="de Vries R.P."/>
        </authorList>
    </citation>
    <scope>NUCLEOTIDE SEQUENCE [LARGE SCALE GENOMIC DNA]</scope>
    <source>
        <strain evidence="1 2">CBS 464.89</strain>
    </source>
</reference>
<sequence>HSVGAVYLTFNNLHRSVRYLQCNVHLFLVIPRPHGPSLKQLNHMLEPGVKELKTLYSG</sequence>